<keyword evidence="3" id="KW-1185">Reference proteome</keyword>
<sequence length="150" mass="16149">MSSHELGAEVLQELCEFIGPEVDPEHCDVAHAIELADDDVEMNEFLQVTLAQAHDLQPTSGEDQSIASSAQEMTNTDTNLSIEVVLLKDSVTPEQGAAQDSSDHSHVQEQNQTRVETSIGPAKAKQSLAKKHTSSESSDSVPSQLTPQTI</sequence>
<organism evidence="2 3">
    <name type="scientific">Hondaea fermentalgiana</name>
    <dbReference type="NCBI Taxonomy" id="2315210"/>
    <lineage>
        <taxon>Eukaryota</taxon>
        <taxon>Sar</taxon>
        <taxon>Stramenopiles</taxon>
        <taxon>Bigyra</taxon>
        <taxon>Labyrinthulomycetes</taxon>
        <taxon>Thraustochytrida</taxon>
        <taxon>Thraustochytriidae</taxon>
        <taxon>Hondaea</taxon>
    </lineage>
</organism>
<proteinExistence type="predicted"/>
<name>A0A2R5GNC0_9STRA</name>
<gene>
    <name evidence="2" type="ORF">FCC1311_080242</name>
</gene>
<dbReference type="EMBL" id="BEYU01000107">
    <property type="protein sequence ID" value="GBG31799.1"/>
    <property type="molecule type" value="Genomic_DNA"/>
</dbReference>
<feature type="compositionally biased region" description="Polar residues" evidence="1">
    <location>
        <begin position="57"/>
        <end position="75"/>
    </location>
</feature>
<feature type="region of interest" description="Disordered" evidence="1">
    <location>
        <begin position="91"/>
        <end position="150"/>
    </location>
</feature>
<dbReference type="InParanoid" id="A0A2R5GNC0"/>
<reference evidence="2 3" key="1">
    <citation type="submission" date="2017-12" db="EMBL/GenBank/DDBJ databases">
        <title>Sequencing, de novo assembly and annotation of complete genome of a new Thraustochytrid species, strain FCC1311.</title>
        <authorList>
            <person name="Sedici K."/>
            <person name="Godart F."/>
            <person name="Aiese Cigliano R."/>
            <person name="Sanseverino W."/>
            <person name="Barakat M."/>
            <person name="Ortet P."/>
            <person name="Marechal E."/>
            <person name="Cagnac O."/>
            <person name="Amato A."/>
        </authorList>
    </citation>
    <scope>NUCLEOTIDE SEQUENCE [LARGE SCALE GENOMIC DNA]</scope>
</reference>
<dbReference type="AlphaFoldDB" id="A0A2R5GNC0"/>
<accession>A0A2R5GNC0</accession>
<evidence type="ECO:0000256" key="1">
    <source>
        <dbReference type="SAM" id="MobiDB-lite"/>
    </source>
</evidence>
<evidence type="ECO:0000313" key="2">
    <source>
        <dbReference type="EMBL" id="GBG31799.1"/>
    </source>
</evidence>
<evidence type="ECO:0000313" key="3">
    <source>
        <dbReference type="Proteomes" id="UP000241890"/>
    </source>
</evidence>
<feature type="region of interest" description="Disordered" evidence="1">
    <location>
        <begin position="54"/>
        <end position="75"/>
    </location>
</feature>
<feature type="compositionally biased region" description="Polar residues" evidence="1">
    <location>
        <begin position="135"/>
        <end position="150"/>
    </location>
</feature>
<protein>
    <submittedName>
        <fullName evidence="2">Uncharacterized protein</fullName>
    </submittedName>
</protein>
<comment type="caution">
    <text evidence="2">The sequence shown here is derived from an EMBL/GenBank/DDBJ whole genome shotgun (WGS) entry which is preliminary data.</text>
</comment>
<dbReference type="Proteomes" id="UP000241890">
    <property type="component" value="Unassembled WGS sequence"/>
</dbReference>